<evidence type="ECO:0000313" key="2">
    <source>
        <dbReference type="EMBL" id="EMY34286.1"/>
    </source>
</evidence>
<dbReference type="Proteomes" id="UP000010729">
    <property type="component" value="Unassembled WGS sequence"/>
</dbReference>
<name>N1UV83_9MICC</name>
<protein>
    <submittedName>
        <fullName evidence="2">Uncharacterized protein</fullName>
    </submittedName>
</protein>
<feature type="compositionally biased region" description="Acidic residues" evidence="1">
    <location>
        <begin position="40"/>
        <end position="57"/>
    </location>
</feature>
<dbReference type="RefSeq" id="WP_005268957.1">
    <property type="nucleotide sequence ID" value="NZ_ANPE02000123.1"/>
</dbReference>
<sequence length="72" mass="7723">MYRVSNALAMALPFDHIDEIPPYLEALSRSSGALLVDIEEPAGQDDDPDTLEIEDAEAAPGAGPAPEEDDER</sequence>
<proteinExistence type="predicted"/>
<organism evidence="2 3">
    <name type="scientific">Arthrobacter crystallopoietes BAB-32</name>
    <dbReference type="NCBI Taxonomy" id="1246476"/>
    <lineage>
        <taxon>Bacteria</taxon>
        <taxon>Bacillati</taxon>
        <taxon>Actinomycetota</taxon>
        <taxon>Actinomycetes</taxon>
        <taxon>Micrococcales</taxon>
        <taxon>Micrococcaceae</taxon>
        <taxon>Crystallibacter</taxon>
    </lineage>
</organism>
<keyword evidence="3" id="KW-1185">Reference proteome</keyword>
<comment type="caution">
    <text evidence="2">The sequence shown here is derived from an EMBL/GenBank/DDBJ whole genome shotgun (WGS) entry which is preliminary data.</text>
</comment>
<evidence type="ECO:0000313" key="3">
    <source>
        <dbReference type="Proteomes" id="UP000010729"/>
    </source>
</evidence>
<dbReference type="EMBL" id="ANPE02000123">
    <property type="protein sequence ID" value="EMY34286.1"/>
    <property type="molecule type" value="Genomic_DNA"/>
</dbReference>
<evidence type="ECO:0000256" key="1">
    <source>
        <dbReference type="SAM" id="MobiDB-lite"/>
    </source>
</evidence>
<reference evidence="2 3" key="1">
    <citation type="journal article" date="2013" name="Genome Announc.">
        <title>Draft Genome Sequence of Arthrobacter crystallopoietes Strain BAB-32, Revealing Genes for Bioremediation.</title>
        <authorList>
            <person name="Joshi M.N."/>
            <person name="Pandit A.S."/>
            <person name="Sharma A."/>
            <person name="Pandya R.V."/>
            <person name="Desai S.M."/>
            <person name="Saxena A.K."/>
            <person name="Bagatharia S.B."/>
        </authorList>
    </citation>
    <scope>NUCLEOTIDE SEQUENCE [LARGE SCALE GENOMIC DNA]</scope>
    <source>
        <strain evidence="2 3">BAB-32</strain>
    </source>
</reference>
<gene>
    <name evidence="2" type="ORF">D477_010601</name>
</gene>
<accession>N1UV83</accession>
<feature type="region of interest" description="Disordered" evidence="1">
    <location>
        <begin position="40"/>
        <end position="72"/>
    </location>
</feature>
<dbReference type="AlphaFoldDB" id="N1UV83"/>